<proteinExistence type="predicted"/>
<name>A0ABS4AGR0_9PROT</name>
<dbReference type="Proteomes" id="UP000681594">
    <property type="component" value="Unassembled WGS sequence"/>
</dbReference>
<organism evidence="3 4">
    <name type="scientific">Pararoseomonas baculiformis</name>
    <dbReference type="NCBI Taxonomy" id="2820812"/>
    <lineage>
        <taxon>Bacteria</taxon>
        <taxon>Pseudomonadati</taxon>
        <taxon>Pseudomonadota</taxon>
        <taxon>Alphaproteobacteria</taxon>
        <taxon>Acetobacterales</taxon>
        <taxon>Acetobacteraceae</taxon>
        <taxon>Pararoseomonas</taxon>
    </lineage>
</organism>
<gene>
    <name evidence="3" type="primary">dctP</name>
    <name evidence="3" type="ORF">J8J14_15670</name>
</gene>
<dbReference type="RefSeq" id="WP_209380483.1">
    <property type="nucleotide sequence ID" value="NZ_JAGIZB010000015.1"/>
</dbReference>
<dbReference type="InterPro" id="IPR018389">
    <property type="entry name" value="DctP_fam"/>
</dbReference>
<dbReference type="InterPro" id="IPR038404">
    <property type="entry name" value="TRAP_DctP_sf"/>
</dbReference>
<sequence>MASRRNFLTLSLAGPAAAALPFPAVRTARAQAAAVMRLSHQYPPSHHIAGVLNAFAQDVKARSNGAVDVQVFPAEQLAKVAENFPGVARGAFEAAVATNFTWGNTIPEMSAPTIPYFFSDLEKNRRFPQSEARRFLDQLTARRAVRSVGWLFTTNRAIFTSSRKPLLATEDFRGVKIRGINSLIDNALTAVGAAPAATPAPEVVGALQSGVLDAGLTDVSAAVSRRFYEVQKFGTVSPFFSVSTQVYVNPRWWDGLRPEARQAIEAALAKAETDAVEATVRTANAAVGELREKGMTVHEQSPEEVARWRDAMQKPVMDAFLRLAPEGGPRVLELLRAV</sequence>
<evidence type="ECO:0000256" key="2">
    <source>
        <dbReference type="SAM" id="SignalP"/>
    </source>
</evidence>
<comment type="caution">
    <text evidence="3">The sequence shown here is derived from an EMBL/GenBank/DDBJ whole genome shotgun (WGS) entry which is preliminary data.</text>
</comment>
<dbReference type="EMBL" id="JAGIZB010000015">
    <property type="protein sequence ID" value="MBP0446212.1"/>
    <property type="molecule type" value="Genomic_DNA"/>
</dbReference>
<dbReference type="Pfam" id="PF03480">
    <property type="entry name" value="DctP"/>
    <property type="match status" value="1"/>
</dbReference>
<evidence type="ECO:0000313" key="4">
    <source>
        <dbReference type="Proteomes" id="UP000681594"/>
    </source>
</evidence>
<dbReference type="PANTHER" id="PTHR33376">
    <property type="match status" value="1"/>
</dbReference>
<feature type="signal peptide" evidence="2">
    <location>
        <begin position="1"/>
        <end position="18"/>
    </location>
</feature>
<dbReference type="NCBIfam" id="NF037995">
    <property type="entry name" value="TRAP_S1"/>
    <property type="match status" value="1"/>
</dbReference>
<dbReference type="InterPro" id="IPR006311">
    <property type="entry name" value="TAT_signal"/>
</dbReference>
<dbReference type="PANTHER" id="PTHR33376:SF5">
    <property type="entry name" value="EXTRACYTOPLASMIC SOLUTE RECEPTOR PROTEIN"/>
    <property type="match status" value="1"/>
</dbReference>
<keyword evidence="4" id="KW-1185">Reference proteome</keyword>
<feature type="chain" id="PRO_5047447728" evidence="2">
    <location>
        <begin position="19"/>
        <end position="338"/>
    </location>
</feature>
<protein>
    <submittedName>
        <fullName evidence="3">TRAP transporter substrate-binding protein DctP</fullName>
    </submittedName>
</protein>
<keyword evidence="1 2" id="KW-0732">Signal</keyword>
<reference evidence="3 4" key="1">
    <citation type="submission" date="2021-03" db="EMBL/GenBank/DDBJ databases">
        <authorList>
            <person name="So Y."/>
        </authorList>
    </citation>
    <scope>NUCLEOTIDE SEQUENCE [LARGE SCALE GENOMIC DNA]</scope>
    <source>
        <strain evidence="3 4">SSH11</strain>
    </source>
</reference>
<dbReference type="PROSITE" id="PS51318">
    <property type="entry name" value="TAT"/>
    <property type="match status" value="1"/>
</dbReference>
<accession>A0ABS4AGR0</accession>
<evidence type="ECO:0000256" key="1">
    <source>
        <dbReference type="ARBA" id="ARBA00022729"/>
    </source>
</evidence>
<dbReference type="Gene3D" id="3.40.190.170">
    <property type="entry name" value="Bacterial extracellular solute-binding protein, family 7"/>
    <property type="match status" value="1"/>
</dbReference>
<evidence type="ECO:0000313" key="3">
    <source>
        <dbReference type="EMBL" id="MBP0446212.1"/>
    </source>
</evidence>